<keyword evidence="2" id="KW-1185">Reference proteome</keyword>
<comment type="caution">
    <text evidence="1">The sequence shown here is derived from an EMBL/GenBank/DDBJ whole genome shotgun (WGS) entry which is preliminary data.</text>
</comment>
<dbReference type="Proteomes" id="UP001150941">
    <property type="component" value="Unassembled WGS sequence"/>
</dbReference>
<reference evidence="1" key="1">
    <citation type="submission" date="2022-11" db="EMBL/GenBank/DDBJ databases">
        <authorList>
            <person name="Petersen C."/>
        </authorList>
    </citation>
    <scope>NUCLEOTIDE SEQUENCE</scope>
    <source>
        <strain evidence="1">IBT 19713</strain>
    </source>
</reference>
<reference evidence="1" key="2">
    <citation type="journal article" date="2023" name="IMA Fungus">
        <title>Comparative genomic study of the Penicillium genus elucidates a diverse pangenome and 15 lateral gene transfer events.</title>
        <authorList>
            <person name="Petersen C."/>
            <person name="Sorensen T."/>
            <person name="Nielsen M.R."/>
            <person name="Sondergaard T.E."/>
            <person name="Sorensen J.L."/>
            <person name="Fitzpatrick D.A."/>
            <person name="Frisvad J.C."/>
            <person name="Nielsen K.L."/>
        </authorList>
    </citation>
    <scope>NUCLEOTIDE SEQUENCE</scope>
    <source>
        <strain evidence="1">IBT 19713</strain>
    </source>
</reference>
<dbReference type="OrthoDB" id="4499323at2759"/>
<dbReference type="AlphaFoldDB" id="A0A9W9NBP1"/>
<name>A0A9W9NBP1_9EURO</name>
<evidence type="ECO:0000313" key="1">
    <source>
        <dbReference type="EMBL" id="KAJ5216907.1"/>
    </source>
</evidence>
<dbReference type="EMBL" id="JAPQKS010000008">
    <property type="protein sequence ID" value="KAJ5216907.1"/>
    <property type="molecule type" value="Genomic_DNA"/>
</dbReference>
<dbReference type="RefSeq" id="XP_058325778.1">
    <property type="nucleotide sequence ID" value="XM_058479210.1"/>
</dbReference>
<evidence type="ECO:0000313" key="2">
    <source>
        <dbReference type="Proteomes" id="UP001150941"/>
    </source>
</evidence>
<dbReference type="GeneID" id="83206514"/>
<organism evidence="1 2">
    <name type="scientific">Penicillium chermesinum</name>
    <dbReference type="NCBI Taxonomy" id="63820"/>
    <lineage>
        <taxon>Eukaryota</taxon>
        <taxon>Fungi</taxon>
        <taxon>Dikarya</taxon>
        <taxon>Ascomycota</taxon>
        <taxon>Pezizomycotina</taxon>
        <taxon>Eurotiomycetes</taxon>
        <taxon>Eurotiomycetidae</taxon>
        <taxon>Eurotiales</taxon>
        <taxon>Aspergillaceae</taxon>
        <taxon>Penicillium</taxon>
    </lineage>
</organism>
<protein>
    <submittedName>
        <fullName evidence="1">Uncharacterized protein</fullName>
    </submittedName>
</protein>
<proteinExistence type="predicted"/>
<gene>
    <name evidence="1" type="ORF">N7468_009915</name>
</gene>
<accession>A0A9W9NBP1</accession>
<sequence length="147" mass="16924">MSVHPEAYFGSQAQLTTWTDEIEFLGYILCELIDADGMSMRGYRCHQAVDLPAIVEIIRLHLKEPDGSLAKVMRDDEVKALRRLITKSKQIRNNMAHHTTQNEQKLRGLESTKQNLCDFLEYAIKLAASERGITQVCFTIKWIPRPY</sequence>